<reference evidence="15" key="1">
    <citation type="submission" date="2017-02" db="UniProtKB">
        <authorList>
            <consortium name="WormBaseParasite"/>
        </authorList>
    </citation>
    <scope>IDENTIFICATION</scope>
</reference>
<comment type="subcellular location">
    <subcellularLocation>
        <location evidence="1">Membrane</location>
        <topology evidence="1">Multi-pass membrane protein</topology>
    </subcellularLocation>
</comment>
<keyword evidence="3" id="KW-0812">Transmembrane</keyword>
<evidence type="ECO:0000256" key="5">
    <source>
        <dbReference type="ARBA" id="ARBA00023054"/>
    </source>
</evidence>
<protein>
    <submittedName>
        <fullName evidence="15">Lig_chan-Glu_bd domain-containing protein</fullName>
    </submittedName>
</protein>
<dbReference type="InterPro" id="IPR015683">
    <property type="entry name" value="Ionotropic_Glu_rcpt"/>
</dbReference>
<dbReference type="InterPro" id="IPR028082">
    <property type="entry name" value="Peripla_BP_I"/>
</dbReference>
<keyword evidence="11" id="KW-0407">Ion channel</keyword>
<dbReference type="SUPFAM" id="SSF53850">
    <property type="entry name" value="Periplasmic binding protein-like II"/>
    <property type="match status" value="1"/>
</dbReference>
<evidence type="ECO:0000256" key="7">
    <source>
        <dbReference type="ARBA" id="ARBA00023136"/>
    </source>
</evidence>
<evidence type="ECO:0000256" key="1">
    <source>
        <dbReference type="ARBA" id="ARBA00004141"/>
    </source>
</evidence>
<sequence length="480" mass="54569">MTLISIDSGRGNEAMRGLADTLEMPLISLTAPLYPQDPPNFFEVSVRPSPAELLADFVIHKEWREIILLTDGEHYKTPDTLLEQQLFNAHISRPPLIHAFCEQLCLRSIQTGVSLPWLWHHLHRKSNASTKAQLLELPRDPAKFSDFLRNFNLRRSNHTNRILIDTTSSSRQQKFLAAVRTAQFSQATYHYVIANFLINKESRAYWNLKKHLKKLDDNFINNYDDVDSRGALAYDAMLVAFSGFSKCLSTNDSLFHGTFRHGRFFNRGYPGIYCDPLSDRTHPSRPFASFEHGRTVTKALRGMSIDSKQGTLTGTIEFDRFGHRKNYDVAVIDLVSNTKATFNSKEVLAWRQGAGFFADRTVAQHTRKTMVNRYKNIVRVVTVWVAPFVMTKRECAQPNNRTECEGNNKYEGYCIDLLKLLADRIEGFNFEVYLGEKTGSKLPDGSWDGMMGDLLTGKADVAVASLTINQVSHCDNLCIK</sequence>
<dbReference type="OrthoDB" id="5984008at2759"/>
<proteinExistence type="predicted"/>
<evidence type="ECO:0000256" key="10">
    <source>
        <dbReference type="ARBA" id="ARBA00023286"/>
    </source>
</evidence>
<dbReference type="GO" id="GO:0043226">
    <property type="term" value="C:organelle"/>
    <property type="evidence" value="ECO:0007669"/>
    <property type="project" value="UniProtKB-ARBA"/>
</dbReference>
<dbReference type="AlphaFoldDB" id="A0A0N4WCD5"/>
<feature type="domain" description="Ionotropic glutamate receptor L-glutamate and glycine-binding" evidence="12">
    <location>
        <begin position="387"/>
        <end position="456"/>
    </location>
</feature>
<keyword evidence="5" id="KW-0175">Coiled coil</keyword>
<dbReference type="SMART" id="SM00918">
    <property type="entry name" value="Lig_chan-Glu_bd"/>
    <property type="match status" value="1"/>
</dbReference>
<evidence type="ECO:0000256" key="3">
    <source>
        <dbReference type="ARBA" id="ARBA00022692"/>
    </source>
</evidence>
<evidence type="ECO:0000313" key="14">
    <source>
        <dbReference type="Proteomes" id="UP000268014"/>
    </source>
</evidence>
<dbReference type="FunFam" id="3.40.190.10:FF:000078">
    <property type="entry name" value="glutamate receptor ionotropic, NMDA 3B"/>
    <property type="match status" value="1"/>
</dbReference>
<keyword evidence="8" id="KW-0675">Receptor</keyword>
<evidence type="ECO:0000256" key="11">
    <source>
        <dbReference type="ARBA" id="ARBA00023303"/>
    </source>
</evidence>
<accession>A0A0N4WCD5</accession>
<reference evidence="13 14" key="2">
    <citation type="submission" date="2018-11" db="EMBL/GenBank/DDBJ databases">
        <authorList>
            <consortium name="Pathogen Informatics"/>
        </authorList>
    </citation>
    <scope>NUCLEOTIDE SEQUENCE [LARGE SCALE GENOMIC DNA]</scope>
    <source>
        <strain evidence="13 14">MHpl1</strain>
    </source>
</reference>
<dbReference type="GO" id="GO:0005886">
    <property type="term" value="C:plasma membrane"/>
    <property type="evidence" value="ECO:0007669"/>
    <property type="project" value="UniProtKB-ARBA"/>
</dbReference>
<dbReference type="Gene3D" id="3.40.190.10">
    <property type="entry name" value="Periplasmic binding protein-like II"/>
    <property type="match status" value="1"/>
</dbReference>
<keyword evidence="2" id="KW-0813">Transport</keyword>
<gene>
    <name evidence="13" type="ORF">HPLM_LOCUS8164</name>
</gene>
<evidence type="ECO:0000256" key="6">
    <source>
        <dbReference type="ARBA" id="ARBA00023065"/>
    </source>
</evidence>
<dbReference type="Proteomes" id="UP000268014">
    <property type="component" value="Unassembled WGS sequence"/>
</dbReference>
<evidence type="ECO:0000256" key="9">
    <source>
        <dbReference type="ARBA" id="ARBA00023180"/>
    </source>
</evidence>
<dbReference type="OMA" id="YLIAKNW"/>
<evidence type="ECO:0000256" key="8">
    <source>
        <dbReference type="ARBA" id="ARBA00023170"/>
    </source>
</evidence>
<dbReference type="WBParaSite" id="HPLM_0000817201-mRNA-1">
    <property type="protein sequence ID" value="HPLM_0000817201-mRNA-1"/>
    <property type="gene ID" value="HPLM_0000817201"/>
</dbReference>
<dbReference type="Pfam" id="PF10613">
    <property type="entry name" value="Lig_chan-Glu_bd"/>
    <property type="match status" value="1"/>
</dbReference>
<dbReference type="InterPro" id="IPR019594">
    <property type="entry name" value="Glu/Gly-bd"/>
</dbReference>
<keyword evidence="9" id="KW-0325">Glycoprotein</keyword>
<dbReference type="SUPFAM" id="SSF53822">
    <property type="entry name" value="Periplasmic binding protein-like I"/>
    <property type="match status" value="1"/>
</dbReference>
<dbReference type="EMBL" id="UZAF01016799">
    <property type="protein sequence ID" value="VDO34065.1"/>
    <property type="molecule type" value="Genomic_DNA"/>
</dbReference>
<dbReference type="GO" id="GO:0015276">
    <property type="term" value="F:ligand-gated monoatomic ion channel activity"/>
    <property type="evidence" value="ECO:0007669"/>
    <property type="project" value="InterPro"/>
</dbReference>
<evidence type="ECO:0000256" key="2">
    <source>
        <dbReference type="ARBA" id="ARBA00022448"/>
    </source>
</evidence>
<keyword evidence="4" id="KW-1133">Transmembrane helix</keyword>
<organism evidence="15">
    <name type="scientific">Haemonchus placei</name>
    <name type="common">Barber's pole worm</name>
    <dbReference type="NCBI Taxonomy" id="6290"/>
    <lineage>
        <taxon>Eukaryota</taxon>
        <taxon>Metazoa</taxon>
        <taxon>Ecdysozoa</taxon>
        <taxon>Nematoda</taxon>
        <taxon>Chromadorea</taxon>
        <taxon>Rhabditida</taxon>
        <taxon>Rhabditina</taxon>
        <taxon>Rhabditomorpha</taxon>
        <taxon>Strongyloidea</taxon>
        <taxon>Trichostrongylidae</taxon>
        <taxon>Haemonchus</taxon>
    </lineage>
</organism>
<evidence type="ECO:0000313" key="15">
    <source>
        <dbReference type="WBParaSite" id="HPLM_0000817201-mRNA-1"/>
    </source>
</evidence>
<keyword evidence="14" id="KW-1185">Reference proteome</keyword>
<keyword evidence="10" id="KW-1071">Ligand-gated ion channel</keyword>
<evidence type="ECO:0000313" key="13">
    <source>
        <dbReference type="EMBL" id="VDO34065.1"/>
    </source>
</evidence>
<dbReference type="Gene3D" id="3.40.50.2300">
    <property type="match status" value="2"/>
</dbReference>
<evidence type="ECO:0000259" key="12">
    <source>
        <dbReference type="SMART" id="SM00918"/>
    </source>
</evidence>
<dbReference type="PANTHER" id="PTHR18966">
    <property type="entry name" value="IONOTROPIC GLUTAMATE RECEPTOR"/>
    <property type="match status" value="1"/>
</dbReference>
<name>A0A0N4WCD5_HAEPC</name>
<keyword evidence="6" id="KW-0406">Ion transport</keyword>
<keyword evidence="7" id="KW-0472">Membrane</keyword>
<evidence type="ECO:0000256" key="4">
    <source>
        <dbReference type="ARBA" id="ARBA00022989"/>
    </source>
</evidence>
<dbReference type="STRING" id="6290.A0A0N4WCD5"/>